<sequence length="94" mass="10540">MPSDLPIMRPDSPDTKLPVSPYMFKISILGLDNYGNASGRVGGDMNLECQVNNMGYIVLRRHLLFSLPKFAHKRRLFLEVRESSGCFAVPQLAT</sequence>
<name>A0A3S5BG97_9PLAT</name>
<protein>
    <submittedName>
        <fullName evidence="1">Uncharacterized protein</fullName>
    </submittedName>
</protein>
<evidence type="ECO:0000313" key="1">
    <source>
        <dbReference type="EMBL" id="VEL23072.1"/>
    </source>
</evidence>
<reference evidence="1" key="1">
    <citation type="submission" date="2018-11" db="EMBL/GenBank/DDBJ databases">
        <authorList>
            <consortium name="Pathogen Informatics"/>
        </authorList>
    </citation>
    <scope>NUCLEOTIDE SEQUENCE</scope>
</reference>
<comment type="caution">
    <text evidence="1">The sequence shown here is derived from an EMBL/GenBank/DDBJ whole genome shotgun (WGS) entry which is preliminary data.</text>
</comment>
<proteinExistence type="predicted"/>
<organism evidence="1 2">
    <name type="scientific">Protopolystoma xenopodis</name>
    <dbReference type="NCBI Taxonomy" id="117903"/>
    <lineage>
        <taxon>Eukaryota</taxon>
        <taxon>Metazoa</taxon>
        <taxon>Spiralia</taxon>
        <taxon>Lophotrochozoa</taxon>
        <taxon>Platyhelminthes</taxon>
        <taxon>Monogenea</taxon>
        <taxon>Polyopisthocotylea</taxon>
        <taxon>Polystomatidea</taxon>
        <taxon>Polystomatidae</taxon>
        <taxon>Protopolystoma</taxon>
    </lineage>
</organism>
<dbReference type="EMBL" id="CAAALY010059870">
    <property type="protein sequence ID" value="VEL23072.1"/>
    <property type="molecule type" value="Genomic_DNA"/>
</dbReference>
<evidence type="ECO:0000313" key="2">
    <source>
        <dbReference type="Proteomes" id="UP000784294"/>
    </source>
</evidence>
<gene>
    <name evidence="1" type="ORF">PXEA_LOCUS16512</name>
</gene>
<dbReference type="Proteomes" id="UP000784294">
    <property type="component" value="Unassembled WGS sequence"/>
</dbReference>
<accession>A0A3S5BG97</accession>
<dbReference type="AlphaFoldDB" id="A0A3S5BG97"/>
<keyword evidence="2" id="KW-1185">Reference proteome</keyword>